<keyword evidence="7" id="KW-1185">Reference proteome</keyword>
<dbReference type="STRING" id="224325.AF_1409"/>
<dbReference type="KEGG" id="afu:AF_1409"/>
<gene>
    <name evidence="6" type="ordered locus">AF_1409</name>
</gene>
<accession>O28863</accession>
<evidence type="ECO:0000256" key="2">
    <source>
        <dbReference type="ARBA" id="ARBA00022603"/>
    </source>
</evidence>
<reference evidence="6 7" key="1">
    <citation type="journal article" date="1997" name="Nature">
        <title>The complete genome sequence of the hyperthermophilic, sulphate-reducing archaeon Archaeoglobus fulgidus.</title>
        <authorList>
            <person name="Klenk H.P."/>
            <person name="Clayton R.A."/>
            <person name="Tomb J."/>
            <person name="White O."/>
            <person name="Nelson K.E."/>
            <person name="Ketchum K.A."/>
            <person name="Dodson R.J."/>
            <person name="Gwinn M."/>
            <person name="Hickey E.K."/>
            <person name="Peterson J.D."/>
            <person name="Richardson D.L."/>
            <person name="Kerlavage A.R."/>
            <person name="Graham D.E."/>
            <person name="Kyrpides N.C."/>
            <person name="Fleischmann R.D."/>
            <person name="Quackenbush J."/>
            <person name="Lee N.H."/>
            <person name="Sutton G.G."/>
            <person name="Gill S."/>
            <person name="Kirkness E.F."/>
            <person name="Dougherty B.A."/>
            <person name="McKenney K."/>
            <person name="Adams M.D."/>
            <person name="Loftus B."/>
            <person name="Peterson S."/>
            <person name="Reich C.I."/>
            <person name="McNeil L.K."/>
            <person name="Badger J.H."/>
            <person name="Glodek A."/>
            <person name="Zhou L."/>
            <person name="Overbeek R."/>
            <person name="Gocayne J.D."/>
            <person name="Weidman J.F."/>
            <person name="McDonald L."/>
            <person name="Utterback T."/>
            <person name="Cotton M.D."/>
            <person name="Spriggs T."/>
            <person name="Artiach P."/>
            <person name="Kaine B.P."/>
            <person name="Sykes S.M."/>
            <person name="Sadow P.W."/>
            <person name="D'Andrea K.P."/>
            <person name="Bowman C."/>
            <person name="Fujii C."/>
            <person name="Garland S.A."/>
            <person name="Mason T.M."/>
            <person name="Olsen G.J."/>
            <person name="Fraser C.M."/>
            <person name="Smith H.O."/>
            <person name="Woese C.R."/>
            <person name="Venter J.C."/>
        </authorList>
    </citation>
    <scope>NUCLEOTIDE SEQUENCE [LARGE SCALE GENOMIC DNA]</scope>
    <source>
        <strain evidence="7">ATCC 49558 / DSM 4304 / JCM 9628 / NBRC 100126 / VC-16</strain>
    </source>
</reference>
<organism evidence="6 7">
    <name type="scientific">Archaeoglobus fulgidus (strain ATCC 49558 / DSM 4304 / JCM 9628 / NBRC 100126 / VC-16)</name>
    <dbReference type="NCBI Taxonomy" id="224325"/>
    <lineage>
        <taxon>Archaea</taxon>
        <taxon>Methanobacteriati</taxon>
        <taxon>Methanobacteriota</taxon>
        <taxon>Archaeoglobi</taxon>
        <taxon>Archaeoglobales</taxon>
        <taxon>Archaeoglobaceae</taxon>
        <taxon>Archaeoglobus</taxon>
    </lineage>
</organism>
<dbReference type="PANTHER" id="PTHR13370">
    <property type="entry name" value="RNA METHYLASE-RELATED"/>
    <property type="match status" value="1"/>
</dbReference>
<dbReference type="PRINTS" id="PR00506">
    <property type="entry name" value="D21N6MTFRASE"/>
</dbReference>
<comment type="similarity">
    <text evidence="1">Belongs to the N(4)/N(6)-methyltransferase family.</text>
</comment>
<dbReference type="GO" id="GO:0008170">
    <property type="term" value="F:N-methyltransferase activity"/>
    <property type="evidence" value="ECO:0007669"/>
    <property type="project" value="InterPro"/>
</dbReference>
<dbReference type="Proteomes" id="UP000002199">
    <property type="component" value="Chromosome"/>
</dbReference>
<dbReference type="PhylomeDB" id="O28863"/>
<evidence type="ECO:0000259" key="5">
    <source>
        <dbReference type="Pfam" id="PF01555"/>
    </source>
</evidence>
<name>O28863_ARCFU</name>
<dbReference type="EnsemblBacteria" id="AAB89839">
    <property type="protein sequence ID" value="AAB89839"/>
    <property type="gene ID" value="AF_1409"/>
</dbReference>
<dbReference type="InterPro" id="IPR029063">
    <property type="entry name" value="SAM-dependent_MTases_sf"/>
</dbReference>
<dbReference type="eggNOG" id="arCOG00108">
    <property type="taxonomic scope" value="Archaea"/>
</dbReference>
<dbReference type="Gene3D" id="3.40.50.150">
    <property type="entry name" value="Vaccinia Virus protein VP39"/>
    <property type="match status" value="1"/>
</dbReference>
<dbReference type="EMBL" id="AE000782">
    <property type="protein sequence ID" value="AAB89839.1"/>
    <property type="molecule type" value="Genomic_DNA"/>
</dbReference>
<keyword evidence="3" id="KW-0808">Transferase</keyword>
<evidence type="ECO:0000313" key="6">
    <source>
        <dbReference type="EMBL" id="AAB89839.1"/>
    </source>
</evidence>
<evidence type="ECO:0000256" key="3">
    <source>
        <dbReference type="ARBA" id="ARBA00022679"/>
    </source>
</evidence>
<dbReference type="HOGENOM" id="CLU_013151_0_0_2"/>
<dbReference type="GO" id="GO:0032259">
    <property type="term" value="P:methylation"/>
    <property type="evidence" value="ECO:0007669"/>
    <property type="project" value="UniProtKB-KW"/>
</dbReference>
<evidence type="ECO:0000256" key="1">
    <source>
        <dbReference type="ARBA" id="ARBA00006594"/>
    </source>
</evidence>
<dbReference type="Pfam" id="PF01555">
    <property type="entry name" value="N6_N4_Mtase"/>
    <property type="match status" value="1"/>
</dbReference>
<feature type="domain" description="DNA methylase N-4/N-6" evidence="5">
    <location>
        <begin position="448"/>
        <end position="762"/>
    </location>
</feature>
<evidence type="ECO:0000313" key="7">
    <source>
        <dbReference type="Proteomes" id="UP000002199"/>
    </source>
</evidence>
<dbReference type="PIR" id="H69425">
    <property type="entry name" value="H69425"/>
</dbReference>
<dbReference type="REBASE" id="3114">
    <property type="entry name" value="M.AfuORF1409P"/>
</dbReference>
<dbReference type="GO" id="GO:0009007">
    <property type="term" value="F:site-specific DNA-methyltransferase (adenine-specific) activity"/>
    <property type="evidence" value="ECO:0007669"/>
    <property type="project" value="TreeGrafter"/>
</dbReference>
<dbReference type="PaxDb" id="224325-AF_1409"/>
<protein>
    <submittedName>
        <fullName evidence="6">Modification methylase, type III R/M system</fullName>
    </submittedName>
</protein>
<sequence length="969" mass="116270">MGSMEGKSDLKEKLKANLREMFQFENADLDFGIYRIMNYRREEIERFIEKDLIEEIENQLKLAEELEKEVYNHLITFFSRYYDKGDFISKRRYGRNEKYVVPYNGEEVLLYWANKDQYYVKTTECFGRYTFRVKELTVNFRVVEAEEEKGNIKSPERKFFVLSEKIADFDEERRELNIYFEYRGLTEEEEKRFKRITQDRINEETVRILQRKIPEKSLARLIFEKDPNSQKGRSYIERHLYNYTRRNTTDYFIHRDLRGFLERELDFYIKNEFLQLEDLQVLEESKYFERLRLYLAGMRVFRRIALKIIDFLAQIENFQKRLWEKKKFVVDTHYVITLDRIKEYAGEEFLESILDEILSNERQREEWRELFGIEVKGKGDLLSGHTLEGKEWKKLPIDTRHFSESFKWKLVDALTRENDLDEILDGVLIKSENFHALNLLLSKYYEKVQTIYIDPPFNKEQEADFLYKVGYKDATWITMLENRIRLGRELLNERGSIFVRCDYNGNAYLKLLLNEIFGKDNYRNEIIVNRKRQSIGTPNKFEVESEYLLFYSKSDNYLRRDLYRKRSLVDFKWTGFLNQGERNPPERTFFGKVLYPPKGQHFSLVQEKVDKLLKEHFLRLKCKKCGAVYYWDEEESKEKFRNKILASKTEAFKYFDIKPETAVFGVTKIDRCLNCGGDDWKVEYLTSDEVKITDNWKDIPSYSDGFKFSTENSEILLKRVIESTSNEGDLVLDFFLGSGTTTAVAQKLRRKWIGVEMGEHFWSVVLPRMKKVLFYDKSGISKEKDVREKYNEKTAGGFFKYHTLEQYEDALENVEFGEVQRVLYDFTDYFVRYMLEWETKHSKTFLDIDELVDPFSYRLRIMENYRQKVVNADLVETFNYLLGLNVAKYRFLEENGRKYVFVFGEKDGKRISIVWRSVVGIDWKKDREVIESNVNGFEPDEIYINGDAAVKGFRPIESLFKSLMFTPQN</sequence>
<keyword evidence="4" id="KW-0949">S-adenosyl-L-methionine</keyword>
<keyword evidence="2 6" id="KW-0489">Methyltransferase</keyword>
<dbReference type="GO" id="GO:0003677">
    <property type="term" value="F:DNA binding"/>
    <property type="evidence" value="ECO:0007669"/>
    <property type="project" value="InterPro"/>
</dbReference>
<dbReference type="SUPFAM" id="SSF53335">
    <property type="entry name" value="S-adenosyl-L-methionine-dependent methyltransferases"/>
    <property type="match status" value="1"/>
</dbReference>
<dbReference type="InterPro" id="IPR002052">
    <property type="entry name" value="DNA_methylase_N6_adenine_CS"/>
</dbReference>
<dbReference type="InterPro" id="IPR002941">
    <property type="entry name" value="DNA_methylase_N4/N6"/>
</dbReference>
<evidence type="ECO:0000256" key="4">
    <source>
        <dbReference type="ARBA" id="ARBA00022691"/>
    </source>
</evidence>
<dbReference type="PANTHER" id="PTHR13370:SF3">
    <property type="entry name" value="TRNA (GUANINE(10)-N2)-METHYLTRANSFERASE HOMOLOG"/>
    <property type="match status" value="1"/>
</dbReference>
<proteinExistence type="inferred from homology"/>
<dbReference type="InterPro" id="IPR002295">
    <property type="entry name" value="N4/N6-MTase_EcoPI_Mod-like"/>
</dbReference>
<dbReference type="AlphaFoldDB" id="O28863"/>
<dbReference type="GO" id="GO:0005737">
    <property type="term" value="C:cytoplasm"/>
    <property type="evidence" value="ECO:0007669"/>
    <property type="project" value="TreeGrafter"/>
</dbReference>
<dbReference type="PROSITE" id="PS00092">
    <property type="entry name" value="N6_MTASE"/>
    <property type="match status" value="1"/>
</dbReference>